<feature type="transmembrane region" description="Helical" evidence="7">
    <location>
        <begin position="93"/>
        <end position="111"/>
    </location>
</feature>
<proteinExistence type="inferred from homology"/>
<comment type="similarity">
    <text evidence="2">Belongs to the UPF0718 family.</text>
</comment>
<feature type="transmembrane region" description="Helical" evidence="7">
    <location>
        <begin position="268"/>
        <end position="290"/>
    </location>
</feature>
<keyword evidence="5 7" id="KW-1133">Transmembrane helix</keyword>
<evidence type="ECO:0000256" key="7">
    <source>
        <dbReference type="SAM" id="Phobius"/>
    </source>
</evidence>
<dbReference type="AlphaFoldDB" id="A0A927MUB8"/>
<feature type="transmembrane region" description="Helical" evidence="7">
    <location>
        <begin position="365"/>
        <end position="387"/>
    </location>
</feature>
<dbReference type="Proteomes" id="UP000638648">
    <property type="component" value="Unassembled WGS sequence"/>
</dbReference>
<feature type="transmembrane region" description="Helical" evidence="7">
    <location>
        <begin position="191"/>
        <end position="209"/>
    </location>
</feature>
<evidence type="ECO:0000256" key="2">
    <source>
        <dbReference type="ARBA" id="ARBA00006386"/>
    </source>
</evidence>
<evidence type="ECO:0000313" key="9">
    <source>
        <dbReference type="Proteomes" id="UP000638648"/>
    </source>
</evidence>
<feature type="transmembrane region" description="Helical" evidence="7">
    <location>
        <begin position="339"/>
        <end position="358"/>
    </location>
</feature>
<comment type="subcellular location">
    <subcellularLocation>
        <location evidence="1">Cell membrane</location>
        <topology evidence="1">Multi-pass membrane protein</topology>
    </subcellularLocation>
</comment>
<evidence type="ECO:0000256" key="5">
    <source>
        <dbReference type="ARBA" id="ARBA00022989"/>
    </source>
</evidence>
<dbReference type="PANTHER" id="PTHR43299:SF1">
    <property type="entry name" value="UPF0718 PROTEIN YRAQ"/>
    <property type="match status" value="1"/>
</dbReference>
<keyword evidence="3" id="KW-1003">Cell membrane</keyword>
<dbReference type="PANTHER" id="PTHR43299">
    <property type="entry name" value="UPF0718 PROTEIN YRAQ"/>
    <property type="match status" value="1"/>
</dbReference>
<keyword evidence="6 7" id="KW-0472">Membrane</keyword>
<feature type="transmembrane region" description="Helical" evidence="7">
    <location>
        <begin position="302"/>
        <end position="327"/>
    </location>
</feature>
<keyword evidence="4 7" id="KW-0812">Transmembrane</keyword>
<protein>
    <submittedName>
        <fullName evidence="8">Uncharacterized membrane protein YraQ (UPF0718 family)</fullName>
    </submittedName>
</protein>
<comment type="caution">
    <text evidence="8">The sequence shown here is derived from an EMBL/GenBank/DDBJ whole genome shotgun (WGS) entry which is preliminary data.</text>
</comment>
<gene>
    <name evidence="8" type="ORF">HEB94_003305</name>
</gene>
<feature type="transmembrane region" description="Helical" evidence="7">
    <location>
        <begin position="24"/>
        <end position="43"/>
    </location>
</feature>
<evidence type="ECO:0000256" key="4">
    <source>
        <dbReference type="ARBA" id="ARBA00022692"/>
    </source>
</evidence>
<dbReference type="RefSeq" id="WP_192750580.1">
    <property type="nucleotide sequence ID" value="NZ_BAABJL010000147.1"/>
</dbReference>
<evidence type="ECO:0000256" key="3">
    <source>
        <dbReference type="ARBA" id="ARBA00022475"/>
    </source>
</evidence>
<sequence>MADNPTAAAVSVDTTPSSATSRRATLLGLAAFVVVLVAALTWAKWWPYAHKVAGVLTTGTYSGTSALTDGGAAPPAPSWLTAWTFGIGYFRSVWMALVAALFIAAASEAFLPRQWMVRVLSGGPRWLGGSMAGGLLGLPSMMCTCCTAPVALSLRRSGVPTSSALAYWLANPTLNPVVLVFMAVALPAQWVGVRIAAGLLLVFLVPPLLARLSTPRVPATTHAGPAGGTLGDAGDVGALIGTTSAVEAQSLGDVRTALRRFAVALGKMAVILVPEYIVVVASMGVLRGWLFPIGGEFGDGGVILLVVLAVAGALFVIPTAGEIPIILGLLQAGVAPGPVGALLVTLPALSLASLLLLRRAFPARLLLAAFASVVVLGVLSGGVLWAIA</sequence>
<reference evidence="8" key="1">
    <citation type="submission" date="2020-10" db="EMBL/GenBank/DDBJ databases">
        <title>Sequencing the genomes of 1000 actinobacteria strains.</title>
        <authorList>
            <person name="Klenk H.-P."/>
        </authorList>
    </citation>
    <scope>NUCLEOTIDE SEQUENCE</scope>
    <source>
        <strain evidence="8">DSM 45354</strain>
    </source>
</reference>
<dbReference type="GO" id="GO:0005886">
    <property type="term" value="C:plasma membrane"/>
    <property type="evidence" value="ECO:0007669"/>
    <property type="project" value="UniProtKB-SubCell"/>
</dbReference>
<name>A0A927MUB8_9ACTN</name>
<evidence type="ECO:0000313" key="8">
    <source>
        <dbReference type="EMBL" id="MBE1606457.1"/>
    </source>
</evidence>
<evidence type="ECO:0000256" key="1">
    <source>
        <dbReference type="ARBA" id="ARBA00004651"/>
    </source>
</evidence>
<feature type="transmembrane region" description="Helical" evidence="7">
    <location>
        <begin position="132"/>
        <end position="152"/>
    </location>
</feature>
<dbReference type="EMBL" id="JADBEM010000001">
    <property type="protein sequence ID" value="MBE1606457.1"/>
    <property type="molecule type" value="Genomic_DNA"/>
</dbReference>
<organism evidence="8 9">
    <name type="scientific">Actinopolymorpha pittospori</name>
    <dbReference type="NCBI Taxonomy" id="648752"/>
    <lineage>
        <taxon>Bacteria</taxon>
        <taxon>Bacillati</taxon>
        <taxon>Actinomycetota</taxon>
        <taxon>Actinomycetes</taxon>
        <taxon>Propionibacteriales</taxon>
        <taxon>Actinopolymorphaceae</taxon>
        <taxon>Actinopolymorpha</taxon>
    </lineage>
</organism>
<dbReference type="InterPro" id="IPR005524">
    <property type="entry name" value="DUF318"/>
</dbReference>
<accession>A0A927MUB8</accession>
<feature type="transmembrane region" description="Helical" evidence="7">
    <location>
        <begin position="164"/>
        <end position="184"/>
    </location>
</feature>
<dbReference type="Pfam" id="PF03773">
    <property type="entry name" value="ArsP_1"/>
    <property type="match status" value="1"/>
</dbReference>
<evidence type="ECO:0000256" key="6">
    <source>
        <dbReference type="ARBA" id="ARBA00023136"/>
    </source>
</evidence>
<keyword evidence="9" id="KW-1185">Reference proteome</keyword>